<evidence type="ECO:0000313" key="1">
    <source>
        <dbReference type="EMBL" id="PII36112.1"/>
    </source>
</evidence>
<name>A0A2G7T850_9FLAO</name>
<dbReference type="AlphaFoldDB" id="A0A2G7T850"/>
<dbReference type="EMBL" id="PEKC01000025">
    <property type="protein sequence ID" value="PII36112.1"/>
    <property type="molecule type" value="Genomic_DNA"/>
</dbReference>
<proteinExistence type="predicted"/>
<protein>
    <submittedName>
        <fullName evidence="1">Uncharacterized protein</fullName>
    </submittedName>
</protein>
<reference evidence="1" key="1">
    <citation type="submission" date="2017-10" db="EMBL/GenBank/DDBJ databases">
        <title>Chryseobacterium sp. B5 is a hydrocarbonoclastic and plant growth promoting bacterium.</title>
        <authorList>
            <person name="Thijs S."/>
            <person name="Gkorezis P."/>
            <person name="Van Hamme J."/>
        </authorList>
    </citation>
    <scope>NUCLEOTIDE SEQUENCE</scope>
    <source>
        <strain evidence="1">B5</strain>
    </source>
</reference>
<comment type="caution">
    <text evidence="1">The sequence shown here is derived from an EMBL/GenBank/DDBJ whole genome shotgun (WGS) entry which is preliminary data.</text>
</comment>
<sequence length="113" mass="12463">MLMTANPCADAERWENEMDRRAAAADEDRARAMQKLQRAAAFMTPTDWFHERMPGPFGLPMSFDEMLAEAIADGDHDSITALGALMVSQPALQLRTAVMAHIANRYPEGINAA</sequence>
<organism evidence="1">
    <name type="scientific">Chryseobacterium sp. B5</name>
    <dbReference type="NCBI Taxonomy" id="2050562"/>
    <lineage>
        <taxon>Bacteria</taxon>
        <taxon>Pseudomonadati</taxon>
        <taxon>Bacteroidota</taxon>
        <taxon>Flavobacteriia</taxon>
        <taxon>Flavobacteriales</taxon>
        <taxon>Weeksellaceae</taxon>
        <taxon>Chryseobacterium group</taxon>
        <taxon>Chryseobacterium</taxon>
    </lineage>
</organism>
<accession>A0A2G7T850</accession>
<gene>
    <name evidence="1" type="ORF">CTI11_09295</name>
</gene>